<organism evidence="2 3">
    <name type="scientific">Nonomuraea fuscirosea</name>
    <dbReference type="NCBI Taxonomy" id="1291556"/>
    <lineage>
        <taxon>Bacteria</taxon>
        <taxon>Bacillati</taxon>
        <taxon>Actinomycetota</taxon>
        <taxon>Actinomycetes</taxon>
        <taxon>Streptosporangiales</taxon>
        <taxon>Streptosporangiaceae</taxon>
        <taxon>Nonomuraea</taxon>
    </lineage>
</organism>
<feature type="region of interest" description="Disordered" evidence="1">
    <location>
        <begin position="168"/>
        <end position="190"/>
    </location>
</feature>
<reference evidence="2 3" key="1">
    <citation type="submission" date="2018-03" db="EMBL/GenBank/DDBJ databases">
        <title>Genomic Encyclopedia of Type Strains, Phase III (KMG-III): the genomes of soil and plant-associated and newly described type strains.</title>
        <authorList>
            <person name="Whitman W."/>
        </authorList>
    </citation>
    <scope>NUCLEOTIDE SEQUENCE [LARGE SCALE GENOMIC DNA]</scope>
    <source>
        <strain evidence="2 3">CGMCC 4.7104</strain>
    </source>
</reference>
<proteinExistence type="predicted"/>
<protein>
    <recommendedName>
        <fullName evidence="4">ParB-like nuclease family protein</fullName>
    </recommendedName>
</protein>
<name>A0A2T0N2F3_9ACTN</name>
<dbReference type="EMBL" id="PVNG01000006">
    <property type="protein sequence ID" value="PRX66127.1"/>
    <property type="molecule type" value="Genomic_DNA"/>
</dbReference>
<evidence type="ECO:0000256" key="1">
    <source>
        <dbReference type="SAM" id="MobiDB-lite"/>
    </source>
</evidence>
<dbReference type="Proteomes" id="UP000238312">
    <property type="component" value="Unassembled WGS sequence"/>
</dbReference>
<dbReference type="RefSeq" id="WP_106239714.1">
    <property type="nucleotide sequence ID" value="NZ_PVNG01000006.1"/>
</dbReference>
<evidence type="ECO:0000313" key="3">
    <source>
        <dbReference type="Proteomes" id="UP000238312"/>
    </source>
</evidence>
<sequence>MKRYIKYMPIPEIPSASRNAKDHDLSSIRRSIETFGCVVAGEVDERTGRLVAGHGRKEVLMQMQAEGASPPEGVQLGEDGTWMAAIVRGWRSRSDADAEAYMIAHNRTNEKGGWDQDVLALSLQEIRAADEALLAATGYSEDEAATLQEALAADAHITEGVLDYDERYGVGGGTRDADGPSPEGFQEFDDDISTDYQCPRCAYSWSGKPK</sequence>
<dbReference type="OrthoDB" id="3605108at2"/>
<gene>
    <name evidence="2" type="ORF">B0I32_106263</name>
</gene>
<evidence type="ECO:0000313" key="2">
    <source>
        <dbReference type="EMBL" id="PRX66127.1"/>
    </source>
</evidence>
<keyword evidence="3" id="KW-1185">Reference proteome</keyword>
<dbReference type="AlphaFoldDB" id="A0A2T0N2F3"/>
<evidence type="ECO:0008006" key="4">
    <source>
        <dbReference type="Google" id="ProtNLM"/>
    </source>
</evidence>
<accession>A0A2T0N2F3</accession>
<comment type="caution">
    <text evidence="2">The sequence shown here is derived from an EMBL/GenBank/DDBJ whole genome shotgun (WGS) entry which is preliminary data.</text>
</comment>